<dbReference type="EMBL" id="NHOA01000156">
    <property type="protein sequence ID" value="PHQ37421.1"/>
    <property type="molecule type" value="Genomic_DNA"/>
</dbReference>
<dbReference type="AlphaFoldDB" id="A0A2G1WEK8"/>
<dbReference type="GO" id="GO:0003677">
    <property type="term" value="F:DNA binding"/>
    <property type="evidence" value="ECO:0007669"/>
    <property type="project" value="InterPro"/>
</dbReference>
<protein>
    <submittedName>
        <fullName evidence="2">AbrB family transcriptional regulator</fullName>
    </submittedName>
</protein>
<dbReference type="OrthoDB" id="40991at2157"/>
<proteinExistence type="predicted"/>
<feature type="domain" description="SpoVT-AbrB" evidence="1">
    <location>
        <begin position="8"/>
        <end position="54"/>
    </location>
</feature>
<dbReference type="SUPFAM" id="SSF109755">
    <property type="entry name" value="PhoU-like"/>
    <property type="match status" value="1"/>
</dbReference>
<dbReference type="SMART" id="SM00966">
    <property type="entry name" value="SpoVT_AbrB"/>
    <property type="match status" value="1"/>
</dbReference>
<reference evidence="2 3" key="1">
    <citation type="journal article" date="2014" name="Front. Microbiol.">
        <title>Population and genomic analysis of the genus Halorubrum.</title>
        <authorList>
            <person name="Fullmer M.S."/>
            <person name="Soucy S.M."/>
            <person name="Swithers K.S."/>
            <person name="Makkay A.M."/>
            <person name="Wheeler R."/>
            <person name="Ventosa A."/>
            <person name="Gogarten J.P."/>
            <person name="Papke R.T."/>
        </authorList>
    </citation>
    <scope>NUCLEOTIDE SEQUENCE [LARGE SCALE GENOMIC DNA]</scope>
    <source>
        <strain evidence="2 3">C49</strain>
    </source>
</reference>
<dbReference type="InterPro" id="IPR007159">
    <property type="entry name" value="SpoVT-AbrB_dom"/>
</dbReference>
<comment type="caution">
    <text evidence="2">The sequence shown here is derived from an EMBL/GenBank/DDBJ whole genome shotgun (WGS) entry which is preliminary data.</text>
</comment>
<dbReference type="InterPro" id="IPR038078">
    <property type="entry name" value="PhoU-like_sf"/>
</dbReference>
<dbReference type="Proteomes" id="UP000222824">
    <property type="component" value="Unassembled WGS sequence"/>
</dbReference>
<evidence type="ECO:0000313" key="3">
    <source>
        <dbReference type="Proteomes" id="UP000222824"/>
    </source>
</evidence>
<accession>A0A2G1WEK8</accession>
<gene>
    <name evidence="2" type="ORF">DJ69_17155</name>
</gene>
<organism evidence="2 3">
    <name type="scientific">Halorubrum persicum</name>
    <dbReference type="NCBI Taxonomy" id="1383844"/>
    <lineage>
        <taxon>Archaea</taxon>
        <taxon>Methanobacteriati</taxon>
        <taxon>Methanobacteriota</taxon>
        <taxon>Stenosarchaea group</taxon>
        <taxon>Halobacteria</taxon>
        <taxon>Halobacteriales</taxon>
        <taxon>Haloferacaceae</taxon>
        <taxon>Halorubrum</taxon>
    </lineage>
</organism>
<dbReference type="Gene3D" id="1.20.58.220">
    <property type="entry name" value="Phosphate transport system protein phou homolog 2, domain 2"/>
    <property type="match status" value="1"/>
</dbReference>
<sequence length="343" mass="36459">METRKLQEVGGGTYTVSIPKEWATTHGFEVGMELRLYTHRDGSLLVRSSDADVNCLNEATVDVDGGGADAVERAVRTAHAVGFETITLHRTGAFSDAERRAARSTVRGLVGTNILSESDAEITIRHLLDTSSVSVRQLIVQLQYVVVALLRDATDAFVDAADTHTSIRDRADEARRSAEMVTRHFSRSLISHAELDALGVSRPDLFAYSVLASRLKAVADLAVRIASTGEKLPEPLSGGTAADVCAVADDVAGAVDDAVTAVLNGDEETVHAARRRCDEATEGVEAIEQALYDGAVSGTVPEAVALADALSTLRQTVNCGRRMADTAARTAIRAENADTCIRA</sequence>
<evidence type="ECO:0000259" key="1">
    <source>
        <dbReference type="SMART" id="SM00966"/>
    </source>
</evidence>
<dbReference type="Pfam" id="PF04014">
    <property type="entry name" value="MazE_antitoxin"/>
    <property type="match status" value="1"/>
</dbReference>
<dbReference type="RefSeq" id="WP_099256812.1">
    <property type="nucleotide sequence ID" value="NZ_NHOA01000156.1"/>
</dbReference>
<keyword evidence="3" id="KW-1185">Reference proteome</keyword>
<evidence type="ECO:0000313" key="2">
    <source>
        <dbReference type="EMBL" id="PHQ37421.1"/>
    </source>
</evidence>
<name>A0A2G1WEK8_9EURY</name>